<feature type="non-terminal residue" evidence="2">
    <location>
        <position position="1"/>
    </location>
</feature>
<gene>
    <name evidence="2" type="ORF">L9F63_004563</name>
</gene>
<feature type="non-terminal residue" evidence="2">
    <location>
        <position position="83"/>
    </location>
</feature>
<dbReference type="EMBL" id="JASPKZ010008377">
    <property type="protein sequence ID" value="KAJ9579778.1"/>
    <property type="molecule type" value="Genomic_DNA"/>
</dbReference>
<comment type="caution">
    <text evidence="2">The sequence shown here is derived from an EMBL/GenBank/DDBJ whole genome shotgun (WGS) entry which is preliminary data.</text>
</comment>
<proteinExistence type="predicted"/>
<dbReference type="AlphaFoldDB" id="A0AAD8E793"/>
<reference evidence="2" key="1">
    <citation type="journal article" date="2023" name="IScience">
        <title>Live-bearing cockroach genome reveals convergent evolutionary mechanisms linked to viviparity in insects and beyond.</title>
        <authorList>
            <person name="Fouks B."/>
            <person name="Harrison M.C."/>
            <person name="Mikhailova A.A."/>
            <person name="Marchal E."/>
            <person name="English S."/>
            <person name="Carruthers M."/>
            <person name="Jennings E.C."/>
            <person name="Chiamaka E.L."/>
            <person name="Frigard R.A."/>
            <person name="Pippel M."/>
            <person name="Attardo G.M."/>
            <person name="Benoit J.B."/>
            <person name="Bornberg-Bauer E."/>
            <person name="Tobe S.S."/>
        </authorList>
    </citation>
    <scope>NUCLEOTIDE SEQUENCE</scope>
    <source>
        <strain evidence="2">Stay&amp;Tobe</strain>
    </source>
</reference>
<feature type="transmembrane region" description="Helical" evidence="1">
    <location>
        <begin position="14"/>
        <end position="33"/>
    </location>
</feature>
<organism evidence="2 3">
    <name type="scientific">Diploptera punctata</name>
    <name type="common">Pacific beetle cockroach</name>
    <dbReference type="NCBI Taxonomy" id="6984"/>
    <lineage>
        <taxon>Eukaryota</taxon>
        <taxon>Metazoa</taxon>
        <taxon>Ecdysozoa</taxon>
        <taxon>Arthropoda</taxon>
        <taxon>Hexapoda</taxon>
        <taxon>Insecta</taxon>
        <taxon>Pterygota</taxon>
        <taxon>Neoptera</taxon>
        <taxon>Polyneoptera</taxon>
        <taxon>Dictyoptera</taxon>
        <taxon>Blattodea</taxon>
        <taxon>Blaberoidea</taxon>
        <taxon>Blaberidae</taxon>
        <taxon>Diplopterinae</taxon>
        <taxon>Diploptera</taxon>
    </lineage>
</organism>
<sequence length="83" mass="9603">ISANICYKWSSMSVLVWNISFMYLIVACSEVLLEFSMVCEELCTDHLHKIMITVGQYIGCAIWMQSMSVRIAIWNISYRSLDI</sequence>
<dbReference type="Proteomes" id="UP001233999">
    <property type="component" value="Unassembled WGS sequence"/>
</dbReference>
<keyword evidence="1" id="KW-0472">Membrane</keyword>
<keyword evidence="3" id="KW-1185">Reference proteome</keyword>
<accession>A0AAD8E793</accession>
<keyword evidence="1" id="KW-0812">Transmembrane</keyword>
<evidence type="ECO:0000256" key="1">
    <source>
        <dbReference type="SAM" id="Phobius"/>
    </source>
</evidence>
<evidence type="ECO:0000313" key="2">
    <source>
        <dbReference type="EMBL" id="KAJ9579778.1"/>
    </source>
</evidence>
<feature type="transmembrane region" description="Helical" evidence="1">
    <location>
        <begin position="54"/>
        <end position="76"/>
    </location>
</feature>
<reference evidence="2" key="2">
    <citation type="submission" date="2023-05" db="EMBL/GenBank/DDBJ databases">
        <authorList>
            <person name="Fouks B."/>
        </authorList>
    </citation>
    <scope>NUCLEOTIDE SEQUENCE</scope>
    <source>
        <strain evidence="2">Stay&amp;Tobe</strain>
        <tissue evidence="2">Testes</tissue>
    </source>
</reference>
<protein>
    <submittedName>
        <fullName evidence="2">Uncharacterized protein</fullName>
    </submittedName>
</protein>
<name>A0AAD8E793_DIPPU</name>
<evidence type="ECO:0000313" key="3">
    <source>
        <dbReference type="Proteomes" id="UP001233999"/>
    </source>
</evidence>
<keyword evidence="1" id="KW-1133">Transmembrane helix</keyword>